<dbReference type="EnsemblMetazoa" id="Aqu2.1.13784_001">
    <property type="protein sequence ID" value="Aqu2.1.13784_001"/>
    <property type="gene ID" value="Aqu2.1.13784"/>
</dbReference>
<organism evidence="2">
    <name type="scientific">Amphimedon queenslandica</name>
    <name type="common">Sponge</name>
    <dbReference type="NCBI Taxonomy" id="400682"/>
    <lineage>
        <taxon>Eukaryota</taxon>
        <taxon>Metazoa</taxon>
        <taxon>Porifera</taxon>
        <taxon>Demospongiae</taxon>
        <taxon>Heteroscleromorpha</taxon>
        <taxon>Haplosclerida</taxon>
        <taxon>Niphatidae</taxon>
        <taxon>Amphimedon</taxon>
    </lineage>
</organism>
<name>A0A1X7TGP7_AMPQE</name>
<accession>A0A1X7TGP7</accession>
<evidence type="ECO:0000256" key="1">
    <source>
        <dbReference type="SAM" id="MobiDB-lite"/>
    </source>
</evidence>
<protein>
    <submittedName>
        <fullName evidence="2">Uncharacterized protein</fullName>
    </submittedName>
</protein>
<reference evidence="2" key="1">
    <citation type="submission" date="2017-05" db="UniProtKB">
        <authorList>
            <consortium name="EnsemblMetazoa"/>
        </authorList>
    </citation>
    <scope>IDENTIFICATION</scope>
</reference>
<dbReference type="AlphaFoldDB" id="A0A1X7TGP7"/>
<evidence type="ECO:0000313" key="2">
    <source>
        <dbReference type="EnsemblMetazoa" id="Aqu2.1.13784_001"/>
    </source>
</evidence>
<sequence length="94" mass="10935">MHKNQALEKMADDEESADKDNQNPSKKRHLSLTLKRKSKQNHFVEASSEDLQSMSVYRMPGNSARSSSWALNDLKFWFDEYNKRKKATSVLTRS</sequence>
<feature type="compositionally biased region" description="Basic and acidic residues" evidence="1">
    <location>
        <begin position="1"/>
        <end position="10"/>
    </location>
</feature>
<feature type="region of interest" description="Disordered" evidence="1">
    <location>
        <begin position="1"/>
        <end position="46"/>
    </location>
</feature>
<feature type="compositionally biased region" description="Basic residues" evidence="1">
    <location>
        <begin position="25"/>
        <end position="40"/>
    </location>
</feature>
<dbReference type="InParanoid" id="A0A1X7TGP7"/>
<proteinExistence type="predicted"/>